<keyword evidence="1" id="KW-0472">Membrane</keyword>
<evidence type="ECO:0000313" key="3">
    <source>
        <dbReference type="EMBL" id="CAL8121109.1"/>
    </source>
</evidence>
<protein>
    <submittedName>
        <fullName evidence="3">Uncharacterized protein</fullName>
    </submittedName>
</protein>
<dbReference type="Proteomes" id="UP001642540">
    <property type="component" value="Unassembled WGS sequence"/>
</dbReference>
<feature type="transmembrane region" description="Helical" evidence="1">
    <location>
        <begin position="390"/>
        <end position="416"/>
    </location>
</feature>
<keyword evidence="2" id="KW-0732">Signal</keyword>
<feature type="transmembrane region" description="Helical" evidence="1">
    <location>
        <begin position="340"/>
        <end position="359"/>
    </location>
</feature>
<keyword evidence="1" id="KW-1133">Transmembrane helix</keyword>
<accession>A0ABP1R6H5</accession>
<keyword evidence="4" id="KW-1185">Reference proteome</keyword>
<gene>
    <name evidence="3" type="ORF">ODALV1_LOCUS19223</name>
</gene>
<reference evidence="3 4" key="1">
    <citation type="submission" date="2024-08" db="EMBL/GenBank/DDBJ databases">
        <authorList>
            <person name="Cucini C."/>
            <person name="Frati F."/>
        </authorList>
    </citation>
    <scope>NUCLEOTIDE SEQUENCE [LARGE SCALE GENOMIC DNA]</scope>
</reference>
<name>A0ABP1R6H5_9HEXA</name>
<feature type="signal peptide" evidence="2">
    <location>
        <begin position="1"/>
        <end position="17"/>
    </location>
</feature>
<sequence length="644" mass="74262">MHQTYFFMWFCFTNVLSLEPDEYCISNVFPHLNREWEQYVLYFHNVVPFPTFYPSANLLTGFSLQRSENAKITVGVYRFSNPFNIIISPLSTKTPAQSASNTVFKFIDVLIPSRSLYIFVIVDNGDIALRKQNQNDVPLWISQALPVFPALKAVINIPSSRITSKSVAQSTITFICNSYCETNPMKLQNSDFLASNIYSIHRTLYRNANLKFLPGLARDIFDYVNTAPYLNFCFTVIKSLEPICRSDIMSILILAVVHNSSLYLVAGTPSNNAQYQVSEHYGSVEHIVHSMFYFSYNIPVSTLNKLTFERYDSNVLFYCHRKNNNVFSGASEFTFWYQPFTPGIWMGILSIMITSIFYFNIDQNISTAVVSILHLVSSAFGQTNWELRRYMIVVCALAFMCSVYGNSILSIITVVLPPKGADSLKELLTAGYRIIFFTQHAFRLPKEIFRFDFLQLHLSKFLDHVFYIVNNTGLISDIIPTMAEKGNKFAAIHFASISTLILKDISHKIQLLDPEFICFQLEQQLNPKIYFWKINTENSFWIRKSLGQIMESGLYFQWDAWSTWRYLLKLKQLGDLIEHLEPEYINLQRFRPIISICAGLLIVCIAVFVFEICTIYSRKKSTVRKSSFKQTQIILIQVVPAQKE</sequence>
<proteinExistence type="predicted"/>
<organism evidence="3 4">
    <name type="scientific">Orchesella dallaii</name>
    <dbReference type="NCBI Taxonomy" id="48710"/>
    <lineage>
        <taxon>Eukaryota</taxon>
        <taxon>Metazoa</taxon>
        <taxon>Ecdysozoa</taxon>
        <taxon>Arthropoda</taxon>
        <taxon>Hexapoda</taxon>
        <taxon>Collembola</taxon>
        <taxon>Entomobryomorpha</taxon>
        <taxon>Entomobryoidea</taxon>
        <taxon>Orchesellidae</taxon>
        <taxon>Orchesellinae</taxon>
        <taxon>Orchesella</taxon>
    </lineage>
</organism>
<feature type="chain" id="PRO_5045398255" evidence="2">
    <location>
        <begin position="18"/>
        <end position="644"/>
    </location>
</feature>
<comment type="caution">
    <text evidence="3">The sequence shown here is derived from an EMBL/GenBank/DDBJ whole genome shotgun (WGS) entry which is preliminary data.</text>
</comment>
<keyword evidence="1" id="KW-0812">Transmembrane</keyword>
<feature type="transmembrane region" description="Helical" evidence="1">
    <location>
        <begin position="593"/>
        <end position="616"/>
    </location>
</feature>
<dbReference type="EMBL" id="CAXLJM020000065">
    <property type="protein sequence ID" value="CAL8121109.1"/>
    <property type="molecule type" value="Genomic_DNA"/>
</dbReference>
<evidence type="ECO:0000256" key="1">
    <source>
        <dbReference type="SAM" id="Phobius"/>
    </source>
</evidence>
<evidence type="ECO:0000256" key="2">
    <source>
        <dbReference type="SAM" id="SignalP"/>
    </source>
</evidence>
<evidence type="ECO:0000313" key="4">
    <source>
        <dbReference type="Proteomes" id="UP001642540"/>
    </source>
</evidence>